<dbReference type="PANTHER" id="PTHR24419:SF18">
    <property type="entry name" value="SERINE_THREONINE-PROTEIN KINASE HASPIN"/>
    <property type="match status" value="1"/>
</dbReference>
<sequence length="526" mass="59881">MKKIKTYGKVKSKKYITSNDWDSLKDKAHKTEIRDLTCSTPVVVSNTPRVNDIVDDFSKLSILSNYQSTPLVPYNVDAPYEDSCSPCDICSPLLFSTYEEEEEIKRLKKYEKNAKRCLIHTILISSDSIKEDLTKENCIKKVACKEDVILCLSSTLNSSVSSFQRSVSFISSKSKPKIKKVFSAGVLSLDHNSSVVPLSPYGKFKNALSCKENDEDMLLSICEQQCLINIEEYIKSSHFLSKLGEGSFSDVYEKIDENNFRTAIKVIPFGNKDYSQISLADVLPEIEISKKLSDLEKEGVKGFLKVHKILYCKGCYPSILKDLWEKWDKDHMSENNYPNFGDNQKYIVMETNYGGVDLEHFSVTTFKQSLLILKEIITALSAAEKKLMFEHRDLHWGNVLIDNSQGLLNVSIIDFTLSRLLAELSGSVVDLEARCCTQSNITVSTLNTYIFANFMCRTSSSNLLSIYFFFCGGYITWKVSCGNLLRITFERCRATSTNIIQIYFCDLFLESKTNEKNVTFYKHLKK</sequence>
<organism evidence="2 3">
    <name type="scientific">Hydra vulgaris</name>
    <name type="common">Hydra</name>
    <name type="synonym">Hydra attenuata</name>
    <dbReference type="NCBI Taxonomy" id="6087"/>
    <lineage>
        <taxon>Eukaryota</taxon>
        <taxon>Metazoa</taxon>
        <taxon>Cnidaria</taxon>
        <taxon>Hydrozoa</taxon>
        <taxon>Hydroidolina</taxon>
        <taxon>Anthoathecata</taxon>
        <taxon>Aplanulata</taxon>
        <taxon>Hydridae</taxon>
        <taxon>Hydra</taxon>
    </lineage>
</organism>
<keyword evidence="2" id="KW-1185">Reference proteome</keyword>
<name>A0ABM4BVM7_HYDVU</name>
<dbReference type="Pfam" id="PF12330">
    <property type="entry name" value="Haspin_kinase"/>
    <property type="match status" value="1"/>
</dbReference>
<evidence type="ECO:0000313" key="2">
    <source>
        <dbReference type="Proteomes" id="UP001652625"/>
    </source>
</evidence>
<reference evidence="3" key="1">
    <citation type="submission" date="2025-08" db="UniProtKB">
        <authorList>
            <consortium name="RefSeq"/>
        </authorList>
    </citation>
    <scope>IDENTIFICATION</scope>
</reference>
<dbReference type="SMART" id="SM00220">
    <property type="entry name" value="S_TKc"/>
    <property type="match status" value="1"/>
</dbReference>
<dbReference type="Gene3D" id="1.10.510.10">
    <property type="entry name" value="Transferase(Phosphotransferase) domain 1"/>
    <property type="match status" value="1"/>
</dbReference>
<evidence type="ECO:0000313" key="3">
    <source>
        <dbReference type="RefSeq" id="XP_065653254.1"/>
    </source>
</evidence>
<dbReference type="InterPro" id="IPR000719">
    <property type="entry name" value="Prot_kinase_dom"/>
</dbReference>
<dbReference type="GeneID" id="136071806"/>
<dbReference type="PANTHER" id="PTHR24419">
    <property type="entry name" value="INTERLEUKIN-1 RECEPTOR-ASSOCIATED KINASE"/>
    <property type="match status" value="1"/>
</dbReference>
<dbReference type="RefSeq" id="XP_065653254.1">
    <property type="nucleotide sequence ID" value="XM_065797182.1"/>
</dbReference>
<dbReference type="Gene3D" id="3.30.200.20">
    <property type="entry name" value="Phosphorylase Kinase, domain 1"/>
    <property type="match status" value="1"/>
</dbReference>
<dbReference type="PROSITE" id="PS50011">
    <property type="entry name" value="PROTEIN_KINASE_DOM"/>
    <property type="match status" value="1"/>
</dbReference>
<gene>
    <name evidence="3" type="primary">LOC136071806</name>
</gene>
<proteinExistence type="predicted"/>
<protein>
    <submittedName>
        <fullName evidence="3">Serine/threonine-protein kinase haspin-like isoform X1</fullName>
    </submittedName>
</protein>
<feature type="domain" description="Protein kinase" evidence="1">
    <location>
        <begin position="237"/>
        <end position="526"/>
    </location>
</feature>
<dbReference type="Proteomes" id="UP001652625">
    <property type="component" value="Chromosome 05"/>
</dbReference>
<accession>A0ABM4BVM7</accession>
<dbReference type="InterPro" id="IPR011009">
    <property type="entry name" value="Kinase-like_dom_sf"/>
</dbReference>
<evidence type="ECO:0000259" key="1">
    <source>
        <dbReference type="PROSITE" id="PS50011"/>
    </source>
</evidence>
<dbReference type="SUPFAM" id="SSF56112">
    <property type="entry name" value="Protein kinase-like (PK-like)"/>
    <property type="match status" value="1"/>
</dbReference>